<dbReference type="Proteomes" id="UP001055439">
    <property type="component" value="Chromosome 7"/>
</dbReference>
<evidence type="ECO:0000313" key="3">
    <source>
        <dbReference type="Proteomes" id="UP001055439"/>
    </source>
</evidence>
<sequence>MHTCCHEAHGCQRKKEPSAEYDPAADRVASSSGSGEHGGLRRRRTCGALHRERGGVHVLLRHGVRTHPQHHLLGDLPDARPREVHRRVLRHRVALQHRRRLHAAPHAARCGPLRRLWRVRLRLPRFVGFHLLPRSGNEGRSDATLKKSSTSFRS</sequence>
<gene>
    <name evidence="2" type="ORF">MUK42_31049</name>
</gene>
<feature type="region of interest" description="Disordered" evidence="1">
    <location>
        <begin position="1"/>
        <end position="42"/>
    </location>
</feature>
<keyword evidence="3" id="KW-1185">Reference proteome</keyword>
<feature type="compositionally biased region" description="Basic and acidic residues" evidence="1">
    <location>
        <begin position="1"/>
        <end position="18"/>
    </location>
</feature>
<dbReference type="OrthoDB" id="124997at2759"/>
<protein>
    <submittedName>
        <fullName evidence="2">Monosaccharide-sensing protein</fullName>
    </submittedName>
</protein>
<evidence type="ECO:0000256" key="1">
    <source>
        <dbReference type="SAM" id="MobiDB-lite"/>
    </source>
</evidence>
<dbReference type="EMBL" id="CP097509">
    <property type="protein sequence ID" value="URE17343.1"/>
    <property type="molecule type" value="Genomic_DNA"/>
</dbReference>
<proteinExistence type="predicted"/>
<organism evidence="2 3">
    <name type="scientific">Musa troglodytarum</name>
    <name type="common">fe'i banana</name>
    <dbReference type="NCBI Taxonomy" id="320322"/>
    <lineage>
        <taxon>Eukaryota</taxon>
        <taxon>Viridiplantae</taxon>
        <taxon>Streptophyta</taxon>
        <taxon>Embryophyta</taxon>
        <taxon>Tracheophyta</taxon>
        <taxon>Spermatophyta</taxon>
        <taxon>Magnoliopsida</taxon>
        <taxon>Liliopsida</taxon>
        <taxon>Zingiberales</taxon>
        <taxon>Musaceae</taxon>
        <taxon>Musa</taxon>
    </lineage>
</organism>
<dbReference type="AlphaFoldDB" id="A0A9E7GU32"/>
<reference evidence="2" key="1">
    <citation type="submission" date="2022-05" db="EMBL/GenBank/DDBJ databases">
        <title>The Musa troglodytarum L. genome provides insights into the mechanism of non-climacteric behaviour and enrichment of carotenoids.</title>
        <authorList>
            <person name="Wang J."/>
        </authorList>
    </citation>
    <scope>NUCLEOTIDE SEQUENCE</scope>
    <source>
        <tissue evidence="2">Leaf</tissue>
    </source>
</reference>
<accession>A0A9E7GU32</accession>
<name>A0A9E7GU32_9LILI</name>
<evidence type="ECO:0000313" key="2">
    <source>
        <dbReference type="EMBL" id="URE17343.1"/>
    </source>
</evidence>